<gene>
    <name evidence="9" type="primary">Vwa7</name>
    <name evidence="9" type="ORF">AWC38_SpisGene6475</name>
</gene>
<evidence type="ECO:0000259" key="8">
    <source>
        <dbReference type="Pfam" id="PF25107"/>
    </source>
</evidence>
<dbReference type="Pfam" id="PF23619">
    <property type="entry name" value="Ig_VWA7"/>
    <property type="match status" value="1"/>
</dbReference>
<feature type="domain" description="VWA7 Ig-like" evidence="6">
    <location>
        <begin position="772"/>
        <end position="868"/>
    </location>
</feature>
<keyword evidence="2" id="KW-0964">Secreted</keyword>
<proteinExistence type="predicted"/>
<dbReference type="InterPro" id="IPR036465">
    <property type="entry name" value="vWFA_dom_sf"/>
</dbReference>
<keyword evidence="3" id="KW-0732">Signal</keyword>
<feature type="domain" description="Hemicentin-1-like von Willebrand factor A" evidence="7">
    <location>
        <begin position="344"/>
        <end position="530"/>
    </location>
</feature>
<dbReference type="PANTHER" id="PTHR14905:SF7">
    <property type="entry name" value="VON WILLEBRAND FACTOR A DOMAIN-CONTAINING PROTEIN 7"/>
    <property type="match status" value="1"/>
</dbReference>
<feature type="region of interest" description="Disordered" evidence="4">
    <location>
        <begin position="264"/>
        <end position="298"/>
    </location>
</feature>
<dbReference type="CDD" id="cd00198">
    <property type="entry name" value="vWFA"/>
    <property type="match status" value="1"/>
</dbReference>
<sequence>MRVVHPINPTHPTPGKDKNRSVDIAKSFCKMIAQHVAHSPYFTVHAFLPRINVAEEKSETKDHTLITRNGLLKTVIYFFFDNPQYLKDESLTDFLNGVLSELGEEPTAGKDAMNTISSQIKFINAMNAIQSANVEVDSLNRKAEEHFDGEQFQQGAKRLIRLRQELITSLLKGDKFTHSRNLAGYALHTLQDFYSRSNWIELGNSVPFDALGQPGSEISEEFVAGPNEVTCTGCLSDLDRNDKCGTNLITGKLTSGYRSGQDVRKPVNGGKCSHGGKTDDSRFQPATGGINKDSTSIKESPHASLHKVAADLAFEATYLFLKEVRSTVGDDNFARFLNLKSDKSMALVIDVSGSMRVEIEEVKNYSIKFVRHTLEMKGASFTYVLVPFNDPEVGPVTVTNNAQQVIHAVRNLRANGGGDCPELGMTGLYQALLHCLPESEIYYFSDADAKDFERENEVMSLAKNKKVKISFILTGQCGRRRRRRDLSQSGIQNSAIVPKKIRRVRRNAQGQALYQALATETGGQVLETSKAQVADVVKVIDPTSSSNSSADLQDVGLLNVKESSAQYFSVVVYIVDIDSTLESLVLILTAAGSPDLQVTGVEGKSRMQEQIISNSTKLLIKEFTSLTSGSLKLTVSCQGPYSLQVTGSSPIDFTYQLLDVEDEELGNTRRVLGNPLRGQTLLLTLDFVGQEIDEVTNLTLVGINGTGLETFNITQGEGFYQDFYYVKFIPSADRFRLKVTGFDTTGARFQRMKPTLFTLGDVKLSQNVDSSNGSNAIFPGESLELKISVTNTGDQQQLYFKATDDLNFLSKINPSQGSSGKNNSLVLRVSLAAPSDAKYGVTSTVTVFAFQDSRFTQLVNFMVLFVTVASKAPDLSSPSCNITSQSGSCAGVYGRPECVSSTWVAQVTFNDSGEGLLSITSRENRNGTLNVAAFNQGAANTPISASFTSNCCHPKVIFVGVDLVGNMGICSVSLVPDIVSFRASPNTSAVTLHPGQTTKVPFTLVNLGSKGFFVFHVSKTPSLISYVIPFSLALKTNASTSGHVVIASRGNISEVQTISVKAVAQSDSVNDKEVKLFDLKVLVTPQRQGITSTPATSTAALKYIQLRANVPTYELSLETGESLKFNFTVMNLAAAETFSFDVLTSQPRITGNIEPSRTFLDHQRTSSFLLILSSQSNTPLGIVTQVNVTATPSSHNAEVKELVVFSLNVKIDRNPSSKDKESGEESPDKDDEMEKWHIFLIFGMATLAILLITFLVIFGVSRGYCRGGRPQNPTVNNANINLGHEPDDVIANTYT</sequence>
<organism evidence="9 10">
    <name type="scientific">Stylophora pistillata</name>
    <name type="common">Smooth cauliflower coral</name>
    <dbReference type="NCBI Taxonomy" id="50429"/>
    <lineage>
        <taxon>Eukaryota</taxon>
        <taxon>Metazoa</taxon>
        <taxon>Cnidaria</taxon>
        <taxon>Anthozoa</taxon>
        <taxon>Hexacorallia</taxon>
        <taxon>Scleractinia</taxon>
        <taxon>Astrocoeniina</taxon>
        <taxon>Pocilloporidae</taxon>
        <taxon>Stylophora</taxon>
    </lineage>
</organism>
<dbReference type="Gene3D" id="3.40.50.410">
    <property type="entry name" value="von Willebrand factor, type A domain"/>
    <property type="match status" value="1"/>
</dbReference>
<evidence type="ECO:0000313" key="10">
    <source>
        <dbReference type="Proteomes" id="UP000225706"/>
    </source>
</evidence>
<evidence type="ECO:0000259" key="7">
    <source>
        <dbReference type="Pfam" id="PF25106"/>
    </source>
</evidence>
<feature type="domain" description="VWA7 N-terminal" evidence="8">
    <location>
        <begin position="115"/>
        <end position="333"/>
    </location>
</feature>
<evidence type="ECO:0000259" key="6">
    <source>
        <dbReference type="Pfam" id="PF23619"/>
    </source>
</evidence>
<reference evidence="10" key="1">
    <citation type="journal article" date="2017" name="bioRxiv">
        <title>Comparative analysis of the genomes of Stylophora pistillata and Acropora digitifera provides evidence for extensive differences between species of corals.</title>
        <authorList>
            <person name="Voolstra C.R."/>
            <person name="Li Y."/>
            <person name="Liew Y.J."/>
            <person name="Baumgarten S."/>
            <person name="Zoccola D."/>
            <person name="Flot J.-F."/>
            <person name="Tambutte S."/>
            <person name="Allemand D."/>
            <person name="Aranda M."/>
        </authorList>
    </citation>
    <scope>NUCLEOTIDE SEQUENCE [LARGE SCALE GENOMIC DNA]</scope>
</reference>
<dbReference type="InterPro" id="IPR056861">
    <property type="entry name" value="HMCN1-like_VWA"/>
</dbReference>
<keyword evidence="5" id="KW-0812">Transmembrane</keyword>
<dbReference type="SUPFAM" id="SSF53300">
    <property type="entry name" value="vWA-like"/>
    <property type="match status" value="1"/>
</dbReference>
<keyword evidence="10" id="KW-1185">Reference proteome</keyword>
<accession>A0A2B4SK57</accession>
<keyword evidence="5" id="KW-0472">Membrane</keyword>
<dbReference type="EMBL" id="LSMT01000077">
    <property type="protein sequence ID" value="PFX28805.1"/>
    <property type="molecule type" value="Genomic_DNA"/>
</dbReference>
<protein>
    <submittedName>
        <fullName evidence="9">von Willebrand factor A domain-containing protein 7</fullName>
    </submittedName>
</protein>
<evidence type="ECO:0000313" key="9">
    <source>
        <dbReference type="EMBL" id="PFX28805.1"/>
    </source>
</evidence>
<dbReference type="InterPro" id="IPR056862">
    <property type="entry name" value="VWA7_N"/>
</dbReference>
<dbReference type="InterPro" id="IPR057615">
    <property type="entry name" value="Ig_VWA7"/>
</dbReference>
<evidence type="ECO:0000256" key="1">
    <source>
        <dbReference type="ARBA" id="ARBA00004613"/>
    </source>
</evidence>
<comment type="subcellular location">
    <subcellularLocation>
        <location evidence="1">Secreted</location>
    </subcellularLocation>
</comment>
<comment type="caution">
    <text evidence="9">The sequence shown here is derived from an EMBL/GenBank/DDBJ whole genome shotgun (WGS) entry which is preliminary data.</text>
</comment>
<dbReference type="InterPro" id="IPR052577">
    <property type="entry name" value="VWA7"/>
</dbReference>
<evidence type="ECO:0000256" key="4">
    <source>
        <dbReference type="SAM" id="MobiDB-lite"/>
    </source>
</evidence>
<dbReference type="Pfam" id="PF25107">
    <property type="entry name" value="VWA7_N"/>
    <property type="match status" value="1"/>
</dbReference>
<evidence type="ECO:0000256" key="5">
    <source>
        <dbReference type="SAM" id="Phobius"/>
    </source>
</evidence>
<keyword evidence="5" id="KW-1133">Transmembrane helix</keyword>
<dbReference type="OrthoDB" id="10030207at2759"/>
<name>A0A2B4SK57_STYPI</name>
<evidence type="ECO:0000256" key="3">
    <source>
        <dbReference type="ARBA" id="ARBA00022729"/>
    </source>
</evidence>
<dbReference type="Pfam" id="PF25106">
    <property type="entry name" value="VWA_4"/>
    <property type="match status" value="1"/>
</dbReference>
<dbReference type="Proteomes" id="UP000225706">
    <property type="component" value="Unassembled WGS sequence"/>
</dbReference>
<feature type="transmembrane region" description="Helical" evidence="5">
    <location>
        <begin position="1236"/>
        <end position="1260"/>
    </location>
</feature>
<evidence type="ECO:0000256" key="2">
    <source>
        <dbReference type="ARBA" id="ARBA00022525"/>
    </source>
</evidence>
<dbReference type="PANTHER" id="PTHR14905">
    <property type="entry name" value="NG37"/>
    <property type="match status" value="1"/>
</dbReference>